<evidence type="ECO:0000259" key="8">
    <source>
        <dbReference type="PROSITE" id="PS50192"/>
    </source>
</evidence>
<feature type="transmembrane region" description="Helical" evidence="6">
    <location>
        <begin position="15"/>
        <end position="37"/>
    </location>
</feature>
<dbReference type="Gene3D" id="1.10.287.950">
    <property type="entry name" value="Methyl-accepting chemotaxis protein"/>
    <property type="match status" value="1"/>
</dbReference>
<feature type="transmembrane region" description="Helical" evidence="6">
    <location>
        <begin position="305"/>
        <end position="325"/>
    </location>
</feature>
<dbReference type="EMBL" id="JAXCLX010000001">
    <property type="protein sequence ID" value="MDY0872095.1"/>
    <property type="molecule type" value="Genomic_DNA"/>
</dbReference>
<comment type="subcellular location">
    <subcellularLocation>
        <location evidence="1">Cell inner membrane</location>
        <topology evidence="1">Multi-pass membrane protein</topology>
    </subcellularLocation>
</comment>
<feature type="domain" description="T-SNARE coiled-coil homology" evidence="8">
    <location>
        <begin position="573"/>
        <end position="635"/>
    </location>
</feature>
<dbReference type="RefSeq" id="WP_320500513.1">
    <property type="nucleotide sequence ID" value="NZ_JAXCLX010000001.1"/>
</dbReference>
<evidence type="ECO:0000259" key="9">
    <source>
        <dbReference type="PROSITE" id="PS50885"/>
    </source>
</evidence>
<dbReference type="SMART" id="SM00283">
    <property type="entry name" value="MA"/>
    <property type="match status" value="1"/>
</dbReference>
<dbReference type="Gene3D" id="6.10.340.10">
    <property type="match status" value="1"/>
</dbReference>
<accession>A0ABU5DXS4</accession>
<proteinExistence type="inferred from homology"/>
<dbReference type="InterPro" id="IPR024478">
    <property type="entry name" value="HlyB_4HB_MCP"/>
</dbReference>
<name>A0ABU5DXS4_9PROT</name>
<keyword evidence="2" id="KW-0997">Cell inner membrane</keyword>
<keyword evidence="6" id="KW-1133">Transmembrane helix</keyword>
<dbReference type="SMART" id="SM00304">
    <property type="entry name" value="HAMP"/>
    <property type="match status" value="2"/>
</dbReference>
<evidence type="ECO:0000256" key="5">
    <source>
        <dbReference type="PROSITE-ProRule" id="PRU00284"/>
    </source>
</evidence>
<evidence type="ECO:0000313" key="10">
    <source>
        <dbReference type="EMBL" id="MDY0872095.1"/>
    </source>
</evidence>
<dbReference type="InterPro" id="IPR004089">
    <property type="entry name" value="MCPsignal_dom"/>
</dbReference>
<dbReference type="PANTHER" id="PTHR32089">
    <property type="entry name" value="METHYL-ACCEPTING CHEMOTAXIS PROTEIN MCPB"/>
    <property type="match status" value="1"/>
</dbReference>
<dbReference type="InterPro" id="IPR032255">
    <property type="entry name" value="HBM"/>
</dbReference>
<dbReference type="PANTHER" id="PTHR32089:SF112">
    <property type="entry name" value="LYSOZYME-LIKE PROTEIN-RELATED"/>
    <property type="match status" value="1"/>
</dbReference>
<dbReference type="PROSITE" id="PS50111">
    <property type="entry name" value="CHEMOTAXIS_TRANSDUC_2"/>
    <property type="match status" value="1"/>
</dbReference>
<comment type="similarity">
    <text evidence="4">Belongs to the methyl-accepting chemotaxis (MCP) protein family.</text>
</comment>
<gene>
    <name evidence="10" type="ORF">SMD31_09180</name>
</gene>
<dbReference type="PROSITE" id="PS50192">
    <property type="entry name" value="T_SNARE"/>
    <property type="match status" value="1"/>
</dbReference>
<dbReference type="SMART" id="SM01358">
    <property type="entry name" value="HBM"/>
    <property type="match status" value="1"/>
</dbReference>
<dbReference type="Pfam" id="PF00015">
    <property type="entry name" value="MCPsignal"/>
    <property type="match status" value="1"/>
</dbReference>
<dbReference type="SUPFAM" id="SSF58104">
    <property type="entry name" value="Methyl-accepting chemotaxis protein (MCP) signaling domain"/>
    <property type="match status" value="1"/>
</dbReference>
<evidence type="ECO:0000256" key="1">
    <source>
        <dbReference type="ARBA" id="ARBA00004429"/>
    </source>
</evidence>
<keyword evidence="11" id="KW-1185">Reference proteome</keyword>
<feature type="domain" description="Methyl-accepting transducer" evidence="7">
    <location>
        <begin position="414"/>
        <end position="657"/>
    </location>
</feature>
<comment type="caution">
    <text evidence="10">The sequence shown here is derived from an EMBL/GenBank/DDBJ whole genome shotgun (WGS) entry which is preliminary data.</text>
</comment>
<organism evidence="10 11">
    <name type="scientific">Dongia rigui</name>
    <dbReference type="NCBI Taxonomy" id="940149"/>
    <lineage>
        <taxon>Bacteria</taxon>
        <taxon>Pseudomonadati</taxon>
        <taxon>Pseudomonadota</taxon>
        <taxon>Alphaproteobacteria</taxon>
        <taxon>Rhodospirillales</taxon>
        <taxon>Dongiaceae</taxon>
        <taxon>Dongia</taxon>
    </lineage>
</organism>
<feature type="domain" description="HAMP" evidence="9">
    <location>
        <begin position="327"/>
        <end position="380"/>
    </location>
</feature>
<evidence type="ECO:0000259" key="7">
    <source>
        <dbReference type="PROSITE" id="PS50111"/>
    </source>
</evidence>
<keyword evidence="6" id="KW-0812">Transmembrane</keyword>
<reference evidence="10 11" key="1">
    <citation type="journal article" date="2013" name="Antonie Van Leeuwenhoek">
        <title>Dongia rigui sp. nov., isolated from freshwater of a large wetland in Korea.</title>
        <authorList>
            <person name="Baik K.S."/>
            <person name="Hwang Y.M."/>
            <person name="Choi J.S."/>
            <person name="Kwon J."/>
            <person name="Seong C.N."/>
        </authorList>
    </citation>
    <scope>NUCLEOTIDE SEQUENCE [LARGE SCALE GENOMIC DNA]</scope>
    <source>
        <strain evidence="10 11">04SU4-P</strain>
    </source>
</reference>
<evidence type="ECO:0000256" key="3">
    <source>
        <dbReference type="ARBA" id="ARBA00023224"/>
    </source>
</evidence>
<evidence type="ECO:0000313" key="11">
    <source>
        <dbReference type="Proteomes" id="UP001271769"/>
    </source>
</evidence>
<evidence type="ECO:0000256" key="4">
    <source>
        <dbReference type="ARBA" id="ARBA00029447"/>
    </source>
</evidence>
<evidence type="ECO:0000256" key="2">
    <source>
        <dbReference type="ARBA" id="ARBA00022519"/>
    </source>
</evidence>
<dbReference type="Proteomes" id="UP001271769">
    <property type="component" value="Unassembled WGS sequence"/>
</dbReference>
<dbReference type="Pfam" id="PF12729">
    <property type="entry name" value="4HB_MCP_1"/>
    <property type="match status" value="1"/>
</dbReference>
<dbReference type="InterPro" id="IPR003660">
    <property type="entry name" value="HAMP_dom"/>
</dbReference>
<keyword evidence="3 5" id="KW-0807">Transducer</keyword>
<dbReference type="InterPro" id="IPR000727">
    <property type="entry name" value="T_SNARE_dom"/>
</dbReference>
<keyword evidence="6" id="KW-0472">Membrane</keyword>
<sequence length="677" mass="69561">MNGGLFQNLKISTKILIGFAVVLVILAIVAGTGILALSRTSSDLARYVDAVDLFGDSANTERDLLELKAHVDAYAQTGTGAGDTTHVEAAQELEKKIAEDIADGIAHATNDEERAALTAMGEKLKAIGTDFKASTELEVAREKLAAETLSVDGPKLVESTENLLRKALGAGDTATALAATDALSAAMTARLNINLMLDRREVGAADAAETALTKVAAVVAGLDSKAAGEGFAGEIAAVKELVPAYRAAFETGRGIDRKIEALVDGEVAKASAAIIDDAEAVKSDAAAEESRIASEITQVVHSSKWTAILFSGAGFIGGLIVAFAIGRGISTPVMTLARTMLTLAGGNRDVAIAGTARKDEVGDMAKALLVFKSNLDETERLRLDGEAAKARAEAERKAAMLRLADQFEASVGHVVTAVTDAAREMQGTAQQLSATAEETAQQSTVVSAAATELTQNIETVASATEELTASVAEISNQVLESNRVVTLAVKQSETSNAQMQALADAAARIGTVVTLINDIASQTNLLALNATIEAARAGEAGKGFAVVASEVKTLATQTAKATDEIGDQVRSIQQSAESSGSAIAAINGTIARVSDISAAIASAVEEQSAATQEISRNVQEAANGTGEVSGNISGVTLASQHTSAASSQMLSAATALSRNGTALRQEVDGFLRAVRGM</sequence>
<keyword evidence="2" id="KW-1003">Cell membrane</keyword>
<protein>
    <submittedName>
        <fullName evidence="10">Methyl-accepting chemotaxis protein</fullName>
    </submittedName>
</protein>
<evidence type="ECO:0000256" key="6">
    <source>
        <dbReference type="SAM" id="Phobius"/>
    </source>
</evidence>
<dbReference type="PROSITE" id="PS50885">
    <property type="entry name" value="HAMP"/>
    <property type="match status" value="1"/>
</dbReference>